<protein>
    <recommendedName>
        <fullName evidence="1">PpiC domain-containing protein</fullName>
    </recommendedName>
</protein>
<evidence type="ECO:0000313" key="2">
    <source>
        <dbReference type="EMBL" id="SVB22533.1"/>
    </source>
</evidence>
<dbReference type="InterPro" id="IPR050245">
    <property type="entry name" value="PrsA_foldase"/>
</dbReference>
<accession>A0A382CB84</accession>
<dbReference type="PROSITE" id="PS50198">
    <property type="entry name" value="PPIC_PPIASE_2"/>
    <property type="match status" value="2"/>
</dbReference>
<organism evidence="2">
    <name type="scientific">marine metagenome</name>
    <dbReference type="NCBI Taxonomy" id="408172"/>
    <lineage>
        <taxon>unclassified sequences</taxon>
        <taxon>metagenomes</taxon>
        <taxon>ecological metagenomes</taxon>
    </lineage>
</organism>
<evidence type="ECO:0000259" key="1">
    <source>
        <dbReference type="PROSITE" id="PS50198"/>
    </source>
</evidence>
<dbReference type="AlphaFoldDB" id="A0A382CB84"/>
<dbReference type="Gene3D" id="3.10.50.40">
    <property type="match status" value="2"/>
</dbReference>
<dbReference type="Pfam" id="PF00639">
    <property type="entry name" value="Rotamase"/>
    <property type="match status" value="2"/>
</dbReference>
<reference evidence="2" key="1">
    <citation type="submission" date="2018-05" db="EMBL/GenBank/DDBJ databases">
        <authorList>
            <person name="Lanie J.A."/>
            <person name="Ng W.-L."/>
            <person name="Kazmierczak K.M."/>
            <person name="Andrzejewski T.M."/>
            <person name="Davidsen T.M."/>
            <person name="Wayne K.J."/>
            <person name="Tettelin H."/>
            <person name="Glass J.I."/>
            <person name="Rusch D."/>
            <person name="Podicherti R."/>
            <person name="Tsui H.-C.T."/>
            <person name="Winkler M.E."/>
        </authorList>
    </citation>
    <scope>NUCLEOTIDE SEQUENCE</scope>
</reference>
<feature type="domain" description="PpiC" evidence="1">
    <location>
        <begin position="209"/>
        <end position="301"/>
    </location>
</feature>
<dbReference type="PANTHER" id="PTHR47245">
    <property type="entry name" value="PEPTIDYLPROLYL ISOMERASE"/>
    <property type="match status" value="1"/>
</dbReference>
<proteinExistence type="predicted"/>
<dbReference type="SUPFAM" id="SSF109998">
    <property type="entry name" value="Triger factor/SurA peptide-binding domain-like"/>
    <property type="match status" value="1"/>
</dbReference>
<dbReference type="GO" id="GO:0003755">
    <property type="term" value="F:peptidyl-prolyl cis-trans isomerase activity"/>
    <property type="evidence" value="ECO:0007669"/>
    <property type="project" value="InterPro"/>
</dbReference>
<name>A0A382CB84_9ZZZZ</name>
<gene>
    <name evidence="2" type="ORF">METZ01_LOCUS175387</name>
</gene>
<dbReference type="PANTHER" id="PTHR47245:SF2">
    <property type="entry name" value="PEPTIDYL-PROLYL CIS-TRANS ISOMERASE HP_0175-RELATED"/>
    <property type="match status" value="1"/>
</dbReference>
<dbReference type="InterPro" id="IPR046357">
    <property type="entry name" value="PPIase_dom_sf"/>
</dbReference>
<dbReference type="EMBL" id="UINC01033361">
    <property type="protein sequence ID" value="SVB22533.1"/>
    <property type="molecule type" value="Genomic_DNA"/>
</dbReference>
<dbReference type="InterPro" id="IPR000297">
    <property type="entry name" value="PPIase_PpiC"/>
</dbReference>
<dbReference type="SUPFAM" id="SSF54534">
    <property type="entry name" value="FKBP-like"/>
    <property type="match status" value="2"/>
</dbReference>
<dbReference type="InterPro" id="IPR027304">
    <property type="entry name" value="Trigger_fact/SurA_dom_sf"/>
</dbReference>
<feature type="domain" description="PpiC" evidence="1">
    <location>
        <begin position="104"/>
        <end position="206"/>
    </location>
</feature>
<sequence>MLEDKLYQHQAIQDSIVVNNSEIQSYVDQQINMFAQQIGSMDKLIEYYNKSSEQELRSEMFELNKNSELAKKMQESIIEDIEVTPEEVRQFFNSIPKKDRPIFGTELRVSQIVIIPKTTDEEKQKAVDRLRQFKADVVENGASFVTKAVLYSDDIPSRRNGGKYTINRKRSPMVKEFNEVAFALGEGEISEPFESEFGYHIIFLEKIRGQEYDVRHILLRPNINSKDIKEAKDKIANIRERIVSGDLTFSDAAKEASDEKETKFDGGLLINPETQDYSFELTKMDPELYSQISNLKEEEVSIVYQDEDRVNPIKFKILTVSNRYDEHVADFSKDYLKIQKLALQNKQLKEIEKWQDSKITETFIKISMEHRDCNFYSNWLKK</sequence>